<feature type="chain" id="PRO_5047289932" description="LicD/FKTN/FKRP nucleotidyltransferase domain-containing protein" evidence="6">
    <location>
        <begin position="23"/>
        <end position="320"/>
    </location>
</feature>
<evidence type="ECO:0000256" key="4">
    <source>
        <dbReference type="ARBA" id="ARBA00023136"/>
    </source>
</evidence>
<evidence type="ECO:0000256" key="5">
    <source>
        <dbReference type="SAM" id="MobiDB-lite"/>
    </source>
</evidence>
<comment type="caution">
    <text evidence="8">The sequence shown here is derived from an EMBL/GenBank/DDBJ whole genome shotgun (WGS) entry which is preliminary data.</text>
</comment>
<dbReference type="PANTHER" id="PTHR15407">
    <property type="entry name" value="FUKUTIN-RELATED"/>
    <property type="match status" value="1"/>
</dbReference>
<protein>
    <recommendedName>
        <fullName evidence="7">LicD/FKTN/FKRP nucleotidyltransferase domain-containing protein</fullName>
    </recommendedName>
</protein>
<evidence type="ECO:0000313" key="9">
    <source>
        <dbReference type="Proteomes" id="UP001396898"/>
    </source>
</evidence>
<evidence type="ECO:0000259" key="7">
    <source>
        <dbReference type="Pfam" id="PF04991"/>
    </source>
</evidence>
<keyword evidence="4" id="KW-0472">Membrane</keyword>
<feature type="compositionally biased region" description="Low complexity" evidence="5">
    <location>
        <begin position="39"/>
        <end position="60"/>
    </location>
</feature>
<accession>A0ABR1RGC1</accession>
<keyword evidence="2" id="KW-0812">Transmembrane</keyword>
<reference evidence="8 9" key="1">
    <citation type="submission" date="2023-01" db="EMBL/GenBank/DDBJ databases">
        <title>Analysis of 21 Apiospora genomes using comparative genomics revels a genus with tremendous synthesis potential of carbohydrate active enzymes and secondary metabolites.</title>
        <authorList>
            <person name="Sorensen T."/>
        </authorList>
    </citation>
    <scope>NUCLEOTIDE SEQUENCE [LARGE SCALE GENOMIC DNA]</scope>
    <source>
        <strain evidence="8 9">CBS 20057</strain>
    </source>
</reference>
<proteinExistence type="predicted"/>
<feature type="signal peptide" evidence="6">
    <location>
        <begin position="1"/>
        <end position="22"/>
    </location>
</feature>
<dbReference type="Pfam" id="PF04991">
    <property type="entry name" value="LicD"/>
    <property type="match status" value="2"/>
</dbReference>
<keyword evidence="3" id="KW-1133">Transmembrane helix</keyword>
<keyword evidence="6" id="KW-0732">Signal</keyword>
<comment type="subcellular location">
    <subcellularLocation>
        <location evidence="1">Membrane</location>
        <topology evidence="1">Single-pass membrane protein</topology>
    </subcellularLocation>
</comment>
<organism evidence="8 9">
    <name type="scientific">Apiospora marii</name>
    <dbReference type="NCBI Taxonomy" id="335849"/>
    <lineage>
        <taxon>Eukaryota</taxon>
        <taxon>Fungi</taxon>
        <taxon>Dikarya</taxon>
        <taxon>Ascomycota</taxon>
        <taxon>Pezizomycotina</taxon>
        <taxon>Sordariomycetes</taxon>
        <taxon>Xylariomycetidae</taxon>
        <taxon>Amphisphaeriales</taxon>
        <taxon>Apiosporaceae</taxon>
        <taxon>Apiospora</taxon>
    </lineage>
</organism>
<gene>
    <name evidence="8" type="ORF">PG991_012066</name>
</gene>
<keyword evidence="9" id="KW-1185">Reference proteome</keyword>
<evidence type="ECO:0000256" key="6">
    <source>
        <dbReference type="SAM" id="SignalP"/>
    </source>
</evidence>
<feature type="domain" description="LicD/FKTN/FKRP nucleotidyltransferase" evidence="7">
    <location>
        <begin position="247"/>
        <end position="285"/>
    </location>
</feature>
<dbReference type="PANTHER" id="PTHR15407:SF28">
    <property type="entry name" value="RIBITOL-5-PHOSPHATE TRANSFERASE FKTN"/>
    <property type="match status" value="1"/>
</dbReference>
<sequence>MHILKQLLLGVVAASTVSVVGAAPSRHPEGSSKTNNNIQQQQQQIQTQDQQQQQQPLHQQRVNTTKYFHEPGGGLELGHYDARFFQGQVPYEEHRAVLRHLIRSYLTTMKELHAETWLAHGTLLGWWWNGQIMPWDYDLDVQVTMTTLHYLGKHFNRTLHTYTYQDNATVTTTADSKNTNTTAQLITNQYLLDINPYYAEPSRQDGRNVIDARWIDTQNGMFIDITALMEQRFADTLGAAPGIWSCKNYHHYPTTDLWPLRRSEFEGVPASVPYGFDPILRGEYGAKSMTSTTWQGHRWQPARKEWVRITGEAEGDAVLA</sequence>
<feature type="domain" description="LicD/FKTN/FKRP nucleotidyltransferase" evidence="7">
    <location>
        <begin position="115"/>
        <end position="233"/>
    </location>
</feature>
<name>A0ABR1RGC1_9PEZI</name>
<dbReference type="InterPro" id="IPR007074">
    <property type="entry name" value="LicD/FKTN/FKRP_NTP_transf"/>
</dbReference>
<evidence type="ECO:0000256" key="3">
    <source>
        <dbReference type="ARBA" id="ARBA00022989"/>
    </source>
</evidence>
<evidence type="ECO:0000256" key="2">
    <source>
        <dbReference type="ARBA" id="ARBA00022692"/>
    </source>
</evidence>
<dbReference type="InterPro" id="IPR009644">
    <property type="entry name" value="FKTN/MNN4/W02B3.4-1"/>
</dbReference>
<dbReference type="EMBL" id="JAQQWI010000016">
    <property type="protein sequence ID" value="KAK8009515.1"/>
    <property type="molecule type" value="Genomic_DNA"/>
</dbReference>
<dbReference type="Proteomes" id="UP001396898">
    <property type="component" value="Unassembled WGS sequence"/>
</dbReference>
<evidence type="ECO:0000313" key="8">
    <source>
        <dbReference type="EMBL" id="KAK8009515.1"/>
    </source>
</evidence>
<feature type="region of interest" description="Disordered" evidence="5">
    <location>
        <begin position="22"/>
        <end position="60"/>
    </location>
</feature>
<evidence type="ECO:0000256" key="1">
    <source>
        <dbReference type="ARBA" id="ARBA00004167"/>
    </source>
</evidence>